<dbReference type="InterPro" id="IPR030378">
    <property type="entry name" value="G_CP_dom"/>
</dbReference>
<dbReference type="STRING" id="1123281.SAMN02745180_01874"/>
<dbReference type="Pfam" id="PF03193">
    <property type="entry name" value="RsgA_GTPase"/>
    <property type="match status" value="1"/>
</dbReference>
<evidence type="ECO:0000256" key="7">
    <source>
        <dbReference type="ARBA" id="ARBA00022833"/>
    </source>
</evidence>
<keyword evidence="6 10" id="KW-0378">Hydrolase</keyword>
<evidence type="ECO:0000256" key="10">
    <source>
        <dbReference type="HAMAP-Rule" id="MF_01820"/>
    </source>
</evidence>
<dbReference type="GO" id="GO:0046872">
    <property type="term" value="F:metal ion binding"/>
    <property type="evidence" value="ECO:0007669"/>
    <property type="project" value="UniProtKB-KW"/>
</dbReference>
<keyword evidence="4 10" id="KW-0699">rRNA-binding</keyword>
<evidence type="ECO:0000256" key="2">
    <source>
        <dbReference type="ARBA" id="ARBA00022517"/>
    </source>
</evidence>
<keyword evidence="3 10" id="KW-0479">Metal-binding</keyword>
<dbReference type="OrthoDB" id="9809485at2"/>
<dbReference type="GO" id="GO:0042274">
    <property type="term" value="P:ribosomal small subunit biogenesis"/>
    <property type="evidence" value="ECO:0007669"/>
    <property type="project" value="UniProtKB-UniRule"/>
</dbReference>
<dbReference type="PANTHER" id="PTHR32120:SF11">
    <property type="entry name" value="SMALL RIBOSOMAL SUBUNIT BIOGENESIS GTPASE RSGA 1, MITOCHONDRIAL-RELATED"/>
    <property type="match status" value="1"/>
</dbReference>
<dbReference type="EC" id="3.6.1.-" evidence="10"/>
<comment type="cofactor">
    <cofactor evidence="10">
        <name>Zn(2+)</name>
        <dbReference type="ChEBI" id="CHEBI:29105"/>
    </cofactor>
    <text evidence="10">Binds 1 zinc ion per subunit.</text>
</comment>
<dbReference type="InterPro" id="IPR012340">
    <property type="entry name" value="NA-bd_OB-fold"/>
</dbReference>
<feature type="binding site" evidence="10">
    <location>
        <begin position="164"/>
        <end position="172"/>
    </location>
    <ligand>
        <name>GTP</name>
        <dbReference type="ChEBI" id="CHEBI:37565"/>
    </ligand>
</feature>
<feature type="binding site" evidence="10">
    <location>
        <position position="252"/>
    </location>
    <ligand>
        <name>Zn(2+)</name>
        <dbReference type="ChEBI" id="CHEBI:29105"/>
    </ligand>
</feature>
<feature type="binding site" evidence="10">
    <location>
        <position position="247"/>
    </location>
    <ligand>
        <name>Zn(2+)</name>
        <dbReference type="ChEBI" id="CHEBI:29105"/>
    </ligand>
</feature>
<dbReference type="CDD" id="cd04466">
    <property type="entry name" value="S1_YloQ_GTPase"/>
    <property type="match status" value="1"/>
</dbReference>
<evidence type="ECO:0000256" key="3">
    <source>
        <dbReference type="ARBA" id="ARBA00022723"/>
    </source>
</evidence>
<dbReference type="Gene3D" id="3.40.50.300">
    <property type="entry name" value="P-loop containing nucleotide triphosphate hydrolases"/>
    <property type="match status" value="1"/>
</dbReference>
<dbReference type="EMBL" id="FQXR01000008">
    <property type="protein sequence ID" value="SHI04371.1"/>
    <property type="molecule type" value="Genomic_DNA"/>
</dbReference>
<organism evidence="13 14">
    <name type="scientific">Sporanaerobacter acetigenes DSM 13106</name>
    <dbReference type="NCBI Taxonomy" id="1123281"/>
    <lineage>
        <taxon>Bacteria</taxon>
        <taxon>Bacillati</taxon>
        <taxon>Bacillota</taxon>
        <taxon>Tissierellia</taxon>
        <taxon>Tissierellales</taxon>
        <taxon>Sporanaerobacteraceae</taxon>
        <taxon>Sporanaerobacter</taxon>
    </lineage>
</organism>
<evidence type="ECO:0000256" key="5">
    <source>
        <dbReference type="ARBA" id="ARBA00022741"/>
    </source>
</evidence>
<evidence type="ECO:0000256" key="1">
    <source>
        <dbReference type="ARBA" id="ARBA00022490"/>
    </source>
</evidence>
<dbReference type="InterPro" id="IPR027417">
    <property type="entry name" value="P-loop_NTPase"/>
</dbReference>
<dbReference type="NCBIfam" id="TIGR00157">
    <property type="entry name" value="ribosome small subunit-dependent GTPase A"/>
    <property type="match status" value="1"/>
</dbReference>
<dbReference type="PROSITE" id="PS51721">
    <property type="entry name" value="G_CP"/>
    <property type="match status" value="1"/>
</dbReference>
<dbReference type="GO" id="GO:0003924">
    <property type="term" value="F:GTPase activity"/>
    <property type="evidence" value="ECO:0007669"/>
    <property type="project" value="UniProtKB-UniRule"/>
</dbReference>
<evidence type="ECO:0000313" key="13">
    <source>
        <dbReference type="EMBL" id="SHI04371.1"/>
    </source>
</evidence>
<feature type="binding site" evidence="10">
    <location>
        <begin position="113"/>
        <end position="116"/>
    </location>
    <ligand>
        <name>GTP</name>
        <dbReference type="ChEBI" id="CHEBI:37565"/>
    </ligand>
</feature>
<dbReference type="Gene3D" id="2.40.50.140">
    <property type="entry name" value="Nucleic acid-binding proteins"/>
    <property type="match status" value="1"/>
</dbReference>
<name>A0A1M5XX10_9FIRM</name>
<dbReference type="Pfam" id="PF16745">
    <property type="entry name" value="RsgA_N"/>
    <property type="match status" value="1"/>
</dbReference>
<feature type="binding site" evidence="10">
    <location>
        <position position="260"/>
    </location>
    <ligand>
        <name>Zn(2+)</name>
        <dbReference type="ChEBI" id="CHEBI:29105"/>
    </ligand>
</feature>
<evidence type="ECO:0000259" key="12">
    <source>
        <dbReference type="PROSITE" id="PS51721"/>
    </source>
</evidence>
<comment type="subunit">
    <text evidence="10">Monomer. Associates with 30S ribosomal subunit, binds 16S rRNA.</text>
</comment>
<dbReference type="RefSeq" id="WP_072744532.1">
    <property type="nucleotide sequence ID" value="NZ_FQXR01000008.1"/>
</dbReference>
<dbReference type="InterPro" id="IPR031944">
    <property type="entry name" value="RsgA_N"/>
</dbReference>
<dbReference type="InterPro" id="IPR004881">
    <property type="entry name" value="Ribosome_biogen_GTPase_RsgA"/>
</dbReference>
<keyword evidence="8 10" id="KW-0694">RNA-binding</keyword>
<dbReference type="SUPFAM" id="SSF52540">
    <property type="entry name" value="P-loop containing nucleoside triphosphate hydrolases"/>
    <property type="match status" value="1"/>
</dbReference>
<evidence type="ECO:0000256" key="6">
    <source>
        <dbReference type="ARBA" id="ARBA00022801"/>
    </source>
</evidence>
<dbReference type="GO" id="GO:0005525">
    <property type="term" value="F:GTP binding"/>
    <property type="evidence" value="ECO:0007669"/>
    <property type="project" value="UniProtKB-UniRule"/>
</dbReference>
<evidence type="ECO:0000256" key="4">
    <source>
        <dbReference type="ARBA" id="ARBA00022730"/>
    </source>
</evidence>
<comment type="similarity">
    <text evidence="10">Belongs to the TRAFAC class YlqF/YawG GTPase family. RsgA subfamily.</text>
</comment>
<reference evidence="13 14" key="1">
    <citation type="submission" date="2016-11" db="EMBL/GenBank/DDBJ databases">
        <authorList>
            <person name="Jaros S."/>
            <person name="Januszkiewicz K."/>
            <person name="Wedrychowicz H."/>
        </authorList>
    </citation>
    <scope>NUCLEOTIDE SEQUENCE [LARGE SCALE GENOMIC DNA]</scope>
    <source>
        <strain evidence="13 14">DSM 13106</strain>
    </source>
</reference>
<accession>A0A1M5XX10</accession>
<dbReference type="AlphaFoldDB" id="A0A1M5XX10"/>
<dbReference type="GO" id="GO:0005737">
    <property type="term" value="C:cytoplasm"/>
    <property type="evidence" value="ECO:0007669"/>
    <property type="project" value="UniProtKB-SubCell"/>
</dbReference>
<dbReference type="HAMAP" id="MF_01820">
    <property type="entry name" value="GTPase_RsgA"/>
    <property type="match status" value="1"/>
</dbReference>
<feature type="binding site" evidence="10">
    <location>
        <position position="254"/>
    </location>
    <ligand>
        <name>Zn(2+)</name>
        <dbReference type="ChEBI" id="CHEBI:29105"/>
    </ligand>
</feature>
<dbReference type="InterPro" id="IPR010914">
    <property type="entry name" value="RsgA_GTPase_dom"/>
</dbReference>
<dbReference type="GO" id="GO:0019843">
    <property type="term" value="F:rRNA binding"/>
    <property type="evidence" value="ECO:0007669"/>
    <property type="project" value="UniProtKB-KW"/>
</dbReference>
<protein>
    <recommendedName>
        <fullName evidence="10">Small ribosomal subunit biogenesis GTPase RsgA</fullName>
        <ecNumber evidence="10">3.6.1.-</ecNumber>
    </recommendedName>
</protein>
<dbReference type="PANTHER" id="PTHR32120">
    <property type="entry name" value="SMALL RIBOSOMAL SUBUNIT BIOGENESIS GTPASE RSGA"/>
    <property type="match status" value="1"/>
</dbReference>
<dbReference type="SUPFAM" id="SSF50249">
    <property type="entry name" value="Nucleic acid-binding proteins"/>
    <property type="match status" value="1"/>
</dbReference>
<keyword evidence="2 10" id="KW-0690">Ribosome biogenesis</keyword>
<feature type="domain" description="CP-type G" evidence="12">
    <location>
        <begin position="64"/>
        <end position="222"/>
    </location>
</feature>
<keyword evidence="14" id="KW-1185">Reference proteome</keyword>
<keyword evidence="9 10" id="KW-0342">GTP-binding</keyword>
<dbReference type="PROSITE" id="PS50936">
    <property type="entry name" value="ENGC_GTPASE"/>
    <property type="match status" value="1"/>
</dbReference>
<feature type="domain" description="EngC GTPase" evidence="11">
    <location>
        <begin position="73"/>
        <end position="220"/>
    </location>
</feature>
<keyword evidence="1 10" id="KW-0963">Cytoplasm</keyword>
<comment type="function">
    <text evidence="10">One of several proteins that assist in the late maturation steps of the functional core of the 30S ribosomal subunit. Helps release RbfA from mature subunits. May play a role in the assembly of ribosomal proteins into the subunit. Circularly permuted GTPase that catalyzes slow GTP hydrolysis, GTPase activity is stimulated by the 30S ribosomal subunit.</text>
</comment>
<evidence type="ECO:0000256" key="9">
    <source>
        <dbReference type="ARBA" id="ARBA00023134"/>
    </source>
</evidence>
<dbReference type="Gene3D" id="1.10.40.50">
    <property type="entry name" value="Probable gtpase engc, domain 3"/>
    <property type="match status" value="1"/>
</dbReference>
<sequence length="292" mass="33533">MLEGTIVKGIGGFYYVKTLDGIYECRARGVFREKNITPLVGDKVIIREKTTDKTGYVEEILERKTQLHRPPVSNVTQAVIVMSIKNPNPNLWLLDRFLLLAEKENLYITIVFNKIDLEEDLKTNIFIDTYAKAGYRVITTSCKKSIGVEELKSILKDNITVFAGPSGVGKSSLINKIQPGLELKTGEISDKTKRGKHTTRHVELMELDIGGYILDTPGFSSLNIDFIQNVEDVQYYFKEIKKYSHMCRFNSCLHINEPECEVKRQVEEENIGKTRYENYLSFVDEIKSIRRY</sequence>
<comment type="subcellular location">
    <subcellularLocation>
        <location evidence="10">Cytoplasm</location>
    </subcellularLocation>
</comment>
<evidence type="ECO:0000313" key="14">
    <source>
        <dbReference type="Proteomes" id="UP000184389"/>
    </source>
</evidence>
<dbReference type="CDD" id="cd01854">
    <property type="entry name" value="YjeQ_EngC"/>
    <property type="match status" value="1"/>
</dbReference>
<dbReference type="Proteomes" id="UP000184389">
    <property type="component" value="Unassembled WGS sequence"/>
</dbReference>
<proteinExistence type="inferred from homology"/>
<evidence type="ECO:0000256" key="8">
    <source>
        <dbReference type="ARBA" id="ARBA00022884"/>
    </source>
</evidence>
<gene>
    <name evidence="10" type="primary">rsgA</name>
    <name evidence="13" type="ORF">SAMN02745180_01874</name>
</gene>
<keyword evidence="7 10" id="KW-0862">Zinc</keyword>
<evidence type="ECO:0000259" key="11">
    <source>
        <dbReference type="PROSITE" id="PS50936"/>
    </source>
</evidence>
<keyword evidence="5 10" id="KW-0547">Nucleotide-binding</keyword>